<accession>A0A9W8K4X8</accession>
<evidence type="ECO:0000313" key="15">
    <source>
        <dbReference type="Proteomes" id="UP001148786"/>
    </source>
</evidence>
<dbReference type="PROSITE" id="PS51340">
    <property type="entry name" value="MOSC"/>
    <property type="match status" value="1"/>
</dbReference>
<dbReference type="InterPro" id="IPR005303">
    <property type="entry name" value="MOCOS_middle"/>
</dbReference>
<feature type="compositionally biased region" description="Polar residues" evidence="9">
    <location>
        <begin position="719"/>
        <end position="730"/>
    </location>
</feature>
<dbReference type="SUPFAM" id="SSF141673">
    <property type="entry name" value="MOSC N-terminal domain-like"/>
    <property type="match status" value="1"/>
</dbReference>
<dbReference type="PROSITE" id="PS50235">
    <property type="entry name" value="USP_3"/>
    <property type="match status" value="1"/>
</dbReference>
<keyword evidence="15" id="KW-1185">Reference proteome</keyword>
<feature type="compositionally biased region" description="Low complexity" evidence="9">
    <location>
        <begin position="1266"/>
        <end position="1280"/>
    </location>
</feature>
<dbReference type="Gene3D" id="3.90.70.10">
    <property type="entry name" value="Cysteine proteinases"/>
    <property type="match status" value="1"/>
</dbReference>
<evidence type="ECO:0000256" key="2">
    <source>
        <dbReference type="ARBA" id="ARBA00000971"/>
    </source>
</evidence>
<comment type="catalytic activity">
    <reaction evidence="1">
        <text>Thiol-dependent hydrolysis of ester, thioester, amide, peptide and isopeptide bonds formed by the C-terminal Gly of ubiquitin (a 76-residue protein attached to proteins as an intracellular targeting signal).</text>
        <dbReference type="EC" id="3.4.19.12"/>
    </reaction>
</comment>
<feature type="compositionally biased region" description="Polar residues" evidence="9">
    <location>
        <begin position="1281"/>
        <end position="1303"/>
    </location>
</feature>
<dbReference type="EMBL" id="JANKHO010000269">
    <property type="protein sequence ID" value="KAJ3512276.1"/>
    <property type="molecule type" value="Genomic_DNA"/>
</dbReference>
<dbReference type="Pfam" id="PF00443">
    <property type="entry name" value="UCH"/>
    <property type="match status" value="1"/>
</dbReference>
<dbReference type="SUPFAM" id="SSF54534">
    <property type="entry name" value="FKBP-like"/>
    <property type="match status" value="1"/>
</dbReference>
<dbReference type="GO" id="GO:0030151">
    <property type="term" value="F:molybdenum ion binding"/>
    <property type="evidence" value="ECO:0007669"/>
    <property type="project" value="InterPro"/>
</dbReference>
<feature type="domain" description="USP" evidence="12">
    <location>
        <begin position="649"/>
        <end position="1030"/>
    </location>
</feature>
<dbReference type="SMART" id="SM00456">
    <property type="entry name" value="WW"/>
    <property type="match status" value="1"/>
</dbReference>
<dbReference type="PANTHER" id="PTHR24006">
    <property type="entry name" value="UBIQUITIN CARBOXYL-TERMINAL HYDROLASE"/>
    <property type="match status" value="1"/>
</dbReference>
<dbReference type="Pfam" id="PF00639">
    <property type="entry name" value="Rotamase"/>
    <property type="match status" value="1"/>
</dbReference>
<dbReference type="InterPro" id="IPR036020">
    <property type="entry name" value="WW_dom_sf"/>
</dbReference>
<reference evidence="14" key="1">
    <citation type="submission" date="2022-07" db="EMBL/GenBank/DDBJ databases">
        <title>Genome Sequence of Agrocybe chaxingu.</title>
        <authorList>
            <person name="Buettner E."/>
        </authorList>
    </citation>
    <scope>NUCLEOTIDE SEQUENCE</scope>
    <source>
        <strain evidence="14">MP-N11</strain>
    </source>
</reference>
<dbReference type="InterPro" id="IPR011037">
    <property type="entry name" value="Pyrv_Knase-like_insert_dom_sf"/>
</dbReference>
<dbReference type="OrthoDB" id="17255at2759"/>
<evidence type="ECO:0000256" key="9">
    <source>
        <dbReference type="SAM" id="MobiDB-lite"/>
    </source>
</evidence>
<feature type="compositionally biased region" description="Basic and acidic residues" evidence="9">
    <location>
        <begin position="1156"/>
        <end position="1165"/>
    </location>
</feature>
<dbReference type="GO" id="GO:0003755">
    <property type="term" value="F:peptidyl-prolyl cis-trans isomerase activity"/>
    <property type="evidence" value="ECO:0007669"/>
    <property type="project" value="UniProtKB-KW"/>
</dbReference>
<dbReference type="SUPFAM" id="SSF51045">
    <property type="entry name" value="WW domain"/>
    <property type="match status" value="1"/>
</dbReference>
<gene>
    <name evidence="14" type="ORF">NLJ89_g3615</name>
</gene>
<dbReference type="Proteomes" id="UP001148786">
    <property type="component" value="Unassembled WGS sequence"/>
</dbReference>
<dbReference type="Gene3D" id="3.10.50.40">
    <property type="match status" value="1"/>
</dbReference>
<dbReference type="InterPro" id="IPR038765">
    <property type="entry name" value="Papain-like_cys_pep_sf"/>
</dbReference>
<dbReference type="GO" id="GO:0030170">
    <property type="term" value="F:pyridoxal phosphate binding"/>
    <property type="evidence" value="ECO:0007669"/>
    <property type="project" value="InterPro"/>
</dbReference>
<feature type="compositionally biased region" description="Polar residues" evidence="9">
    <location>
        <begin position="807"/>
        <end position="844"/>
    </location>
</feature>
<evidence type="ECO:0000256" key="6">
    <source>
        <dbReference type="ARBA" id="ARBA00023110"/>
    </source>
</evidence>
<dbReference type="SUPFAM" id="SSF50800">
    <property type="entry name" value="PK beta-barrel domain-like"/>
    <property type="match status" value="1"/>
</dbReference>
<proteinExistence type="inferred from homology"/>
<keyword evidence="4" id="KW-0645">Protease</keyword>
<evidence type="ECO:0000259" key="13">
    <source>
        <dbReference type="PROSITE" id="PS51340"/>
    </source>
</evidence>
<dbReference type="PANTHER" id="PTHR24006:SF733">
    <property type="entry name" value="RE52890P"/>
    <property type="match status" value="1"/>
</dbReference>
<name>A0A9W8K4X8_9AGAR</name>
<dbReference type="GO" id="GO:0004843">
    <property type="term" value="F:cysteine-type deubiquitinase activity"/>
    <property type="evidence" value="ECO:0007669"/>
    <property type="project" value="UniProtKB-EC"/>
</dbReference>
<dbReference type="Pfam" id="PF03476">
    <property type="entry name" value="MOSC_N"/>
    <property type="match status" value="1"/>
</dbReference>
<feature type="domain" description="WW" evidence="10">
    <location>
        <begin position="23"/>
        <end position="51"/>
    </location>
</feature>
<dbReference type="InterPro" id="IPR050164">
    <property type="entry name" value="Peptidase_C19"/>
</dbReference>
<feature type="compositionally biased region" description="Basic and acidic residues" evidence="9">
    <location>
        <begin position="1456"/>
        <end position="1473"/>
    </location>
</feature>
<feature type="compositionally biased region" description="Polar residues" evidence="9">
    <location>
        <begin position="1403"/>
        <end position="1415"/>
    </location>
</feature>
<feature type="region of interest" description="Disordered" evidence="9">
    <location>
        <begin position="689"/>
        <end position="737"/>
    </location>
</feature>
<evidence type="ECO:0000313" key="14">
    <source>
        <dbReference type="EMBL" id="KAJ3512276.1"/>
    </source>
</evidence>
<evidence type="ECO:0000259" key="12">
    <source>
        <dbReference type="PROSITE" id="PS50235"/>
    </source>
</evidence>
<evidence type="ECO:0000256" key="4">
    <source>
        <dbReference type="ARBA" id="ARBA00022670"/>
    </source>
</evidence>
<sequence>MKNNLSYLDRQHRRCISHNMSVWEVRLSTSKGLPYFFNTQTKQSTWDKPSELTDEQVRQLPGAKEYLIGGGQSAGAHAGQVRASHLLVKHKDSRRPSSWKESNITRTKEEAVEILKGYETEINGSPEKFAELATKHSDCSSHSNGGDLGWFGHGQMQKAFEDATYALEVGKVSPVISSDSGVHLILRTGFKYYNLRFAKFWYLTNPKGSPQKSNTLLPAQPRRTLFLLVKIRSPVLSLPFAQSHVVRGAIFGSSQAPACNPTGHNLALSLWIGPFSAALFALILAGYILPGGKQSSSDSRKKVVEASSTMPVVSRVSTDTPPSPGHVSVSKILIHPIKSCRGISVQTARFTPEGLENDRLWCIIDAVKVNVMVLITPSIKTDGTLKIAFPKEAGCEEFSIPLRPTEDTLKTWDILPNIIMWPTHPPMDGYICESINGPKGTASAVLSKFIGRPVHLAFKGPQPRRIDPTTAVPNLVATAKYQDMYPLLVLSEESTDAIEKELRGHVGTQGIEERWKTDRIVIERFRPNIVFRGGGPFAEDDWREIQIGTEGAPRITLVSKCTRCLLPNVSPETGERDKAVPYKVLMKFRMGLESKHRMKACVGCNGVPSGDGIDIMDAQGLSAIDASELAASYLMSDRHSTIRAELRFVGDNEGTPTSYANSVLQALYFCTPFRDLLLQDVDSASLLPAQESSPVVPPTPSKPAPPLVPMRRKPERKPSTSAVAPSQNTGHPIPPSPRTLYSALQSLFLHISTNPGDKGTVSPRVFIEKLKELNELFRPTTHQDAHEFLNYLLNQMVEEIETERKQVQNGVSGEDLSSSVATLGSKTPPTVLTATTSSNSGTHPQDATLVHKLFEGVLTSETRCLTCETVSSRDESFLDLSIDIEQNSSVTACLRQFSASEMLCQKNKFFCDSCCDLQEAEKRMKIKKLPNVLALHLKRFKIQEEDGRYIKLAYRVAFPFELRLFNTVDDLDDADRLYNLFAIVVHIGKFPIYLQASIYFPPSNGDADHSVLPSPQLPPSNPSSVSAPSISPPPPPEVSSPLPSVPPPTSTTPVTPSFGRQIFNTIRRAPSMTASRSVSGSGSDHRKSATEKSPRPSTSTPSFVATIESNEEIPPLPPMPLLPLQTNLPHQPQQHSPVVTTPIAVPPIAVPQVNEPVKEEKEKTKSSGNWFTKKRKSLKIGDKSRPDSPAAELPPSPFLRGGEFQQPSSKSSTSSNIHALKPLRRPSENGAAEVVGLHPDSRRVNSSSSSGKEHNRRSNGYDGTHSQGSRSSSPSSTSLSMHVQGQSTGPPTQPSTSVSNGSRPQLEFPPPRKASLVSSSADRKRASVDRKRSLDLKAMSTMPAGVPSPLTSFNKDADLPPLPPTHKHLHRPSISNGHFFVSEPESMLKGKSRSTENDAPSPLQASPLRQASSPPVSLAASIGANTSSGSATSGSSNLKRATRKLSLTAPILGFGKNKDREKERARERDKDRVSPSAFNHRF</sequence>
<evidence type="ECO:0000259" key="10">
    <source>
        <dbReference type="PROSITE" id="PS50020"/>
    </source>
</evidence>
<evidence type="ECO:0000256" key="7">
    <source>
        <dbReference type="ARBA" id="ARBA00023235"/>
    </source>
</evidence>
<feature type="region of interest" description="Disordered" evidence="9">
    <location>
        <begin position="804"/>
        <end position="844"/>
    </location>
</feature>
<dbReference type="GO" id="GO:0005829">
    <property type="term" value="C:cytosol"/>
    <property type="evidence" value="ECO:0007669"/>
    <property type="project" value="TreeGrafter"/>
</dbReference>
<dbReference type="GO" id="GO:0006508">
    <property type="term" value="P:proteolysis"/>
    <property type="evidence" value="ECO:0007669"/>
    <property type="project" value="UniProtKB-KW"/>
</dbReference>
<dbReference type="PROSITE" id="PS01159">
    <property type="entry name" value="WW_DOMAIN_1"/>
    <property type="match status" value="1"/>
</dbReference>
<comment type="catalytic activity">
    <reaction evidence="2">
        <text>[protein]-peptidylproline (omega=180) = [protein]-peptidylproline (omega=0)</text>
        <dbReference type="Rhea" id="RHEA:16237"/>
        <dbReference type="Rhea" id="RHEA-COMP:10747"/>
        <dbReference type="Rhea" id="RHEA-COMP:10748"/>
        <dbReference type="ChEBI" id="CHEBI:83833"/>
        <dbReference type="ChEBI" id="CHEBI:83834"/>
        <dbReference type="EC" id="5.2.1.8"/>
    </reaction>
</comment>
<dbReference type="InterPro" id="IPR001202">
    <property type="entry name" value="WW_dom"/>
</dbReference>
<dbReference type="InterPro" id="IPR005302">
    <property type="entry name" value="MoCF_Sase_C"/>
</dbReference>
<keyword evidence="7 8" id="KW-0413">Isomerase</keyword>
<dbReference type="InterPro" id="IPR046357">
    <property type="entry name" value="PPIase_dom_sf"/>
</dbReference>
<feature type="compositionally biased region" description="Basic and acidic residues" evidence="9">
    <location>
        <begin position="1083"/>
        <end position="1094"/>
    </location>
</feature>
<evidence type="ECO:0000259" key="11">
    <source>
        <dbReference type="PROSITE" id="PS50198"/>
    </source>
</evidence>
<feature type="region of interest" description="Disordered" evidence="9">
    <location>
        <begin position="1009"/>
        <end position="1482"/>
    </location>
</feature>
<feature type="domain" description="MOSC" evidence="13">
    <location>
        <begin position="461"/>
        <end position="630"/>
    </location>
</feature>
<dbReference type="Pfam" id="PF03473">
    <property type="entry name" value="MOSC"/>
    <property type="match status" value="1"/>
</dbReference>
<evidence type="ECO:0000256" key="5">
    <source>
        <dbReference type="ARBA" id="ARBA00022801"/>
    </source>
</evidence>
<dbReference type="InterPro" id="IPR000297">
    <property type="entry name" value="PPIase_PpiC"/>
</dbReference>
<dbReference type="SUPFAM" id="SSF54001">
    <property type="entry name" value="Cysteine proteinases"/>
    <property type="match status" value="1"/>
</dbReference>
<comment type="similarity">
    <text evidence="3">Belongs to the peptidase C19 family.</text>
</comment>
<feature type="compositionally biased region" description="Pro residues" evidence="9">
    <location>
        <begin position="1030"/>
        <end position="1050"/>
    </location>
</feature>
<feature type="compositionally biased region" description="Basic and acidic residues" evidence="9">
    <location>
        <begin position="1321"/>
        <end position="1335"/>
    </location>
</feature>
<dbReference type="PROSITE" id="PS50198">
    <property type="entry name" value="PPIC_PPIASE_2"/>
    <property type="match status" value="1"/>
</dbReference>
<dbReference type="InterPro" id="IPR001394">
    <property type="entry name" value="Peptidase_C19_UCH"/>
</dbReference>
<dbReference type="CDD" id="cd00201">
    <property type="entry name" value="WW"/>
    <property type="match status" value="1"/>
</dbReference>
<dbReference type="InterPro" id="IPR028889">
    <property type="entry name" value="USP"/>
</dbReference>
<dbReference type="PROSITE" id="PS50020">
    <property type="entry name" value="WW_DOMAIN_2"/>
    <property type="match status" value="1"/>
</dbReference>
<protein>
    <recommendedName>
        <fullName evidence="16">Peptidylprolyl isomerase</fullName>
    </recommendedName>
</protein>
<dbReference type="PROSITE" id="PS01096">
    <property type="entry name" value="PPIC_PPIASE_1"/>
    <property type="match status" value="1"/>
</dbReference>
<organism evidence="14 15">
    <name type="scientific">Agrocybe chaxingu</name>
    <dbReference type="NCBI Taxonomy" id="84603"/>
    <lineage>
        <taxon>Eukaryota</taxon>
        <taxon>Fungi</taxon>
        <taxon>Dikarya</taxon>
        <taxon>Basidiomycota</taxon>
        <taxon>Agaricomycotina</taxon>
        <taxon>Agaricomycetes</taxon>
        <taxon>Agaricomycetidae</taxon>
        <taxon>Agaricales</taxon>
        <taxon>Agaricineae</taxon>
        <taxon>Strophariaceae</taxon>
        <taxon>Agrocybe</taxon>
    </lineage>
</organism>
<dbReference type="GO" id="GO:0005634">
    <property type="term" value="C:nucleus"/>
    <property type="evidence" value="ECO:0007669"/>
    <property type="project" value="TreeGrafter"/>
</dbReference>
<evidence type="ECO:0000256" key="8">
    <source>
        <dbReference type="PROSITE-ProRule" id="PRU00278"/>
    </source>
</evidence>
<comment type="caution">
    <text evidence="14">The sequence shown here is derived from an EMBL/GenBank/DDBJ whole genome shotgun (WGS) entry which is preliminary data.</text>
</comment>
<keyword evidence="5" id="KW-0378">Hydrolase</keyword>
<evidence type="ECO:0000256" key="3">
    <source>
        <dbReference type="ARBA" id="ARBA00009085"/>
    </source>
</evidence>
<evidence type="ECO:0008006" key="16">
    <source>
        <dbReference type="Google" id="ProtNLM"/>
    </source>
</evidence>
<dbReference type="InterPro" id="IPR023058">
    <property type="entry name" value="PPIase_PpiC_CS"/>
</dbReference>
<dbReference type="GO" id="GO:0060261">
    <property type="term" value="P:positive regulation of transcription initiation by RNA polymerase II"/>
    <property type="evidence" value="ECO:0007669"/>
    <property type="project" value="UniProtKB-ARBA"/>
</dbReference>
<feature type="compositionally biased region" description="Polar residues" evidence="9">
    <location>
        <begin position="1072"/>
        <end position="1082"/>
    </location>
</feature>
<dbReference type="Pfam" id="PF00397">
    <property type="entry name" value="WW"/>
    <property type="match status" value="1"/>
</dbReference>
<dbReference type="FunFam" id="3.10.50.40:FF:000026">
    <property type="entry name" value="Peptidyl-prolyl cis-trans isomerase"/>
    <property type="match status" value="1"/>
</dbReference>
<dbReference type="Gene3D" id="2.20.70.10">
    <property type="match status" value="1"/>
</dbReference>
<feature type="domain" description="PpiC" evidence="11">
    <location>
        <begin position="78"/>
        <end position="189"/>
    </location>
</feature>
<evidence type="ECO:0000256" key="1">
    <source>
        <dbReference type="ARBA" id="ARBA00000707"/>
    </source>
</evidence>
<keyword evidence="6 8" id="KW-0697">Rotamase</keyword>
<feature type="compositionally biased region" description="Pro residues" evidence="9">
    <location>
        <begin position="695"/>
        <end position="708"/>
    </location>
</feature>
<dbReference type="GO" id="GO:0016579">
    <property type="term" value="P:protein deubiquitination"/>
    <property type="evidence" value="ECO:0007669"/>
    <property type="project" value="InterPro"/>
</dbReference>
<feature type="compositionally biased region" description="Low complexity" evidence="9">
    <location>
        <begin position="1419"/>
        <end position="1437"/>
    </location>
</feature>